<keyword evidence="3" id="KW-0479">Metal-binding</keyword>
<dbReference type="InterPro" id="IPR036396">
    <property type="entry name" value="Cyt_P450_sf"/>
</dbReference>
<dbReference type="GO" id="GO:0006707">
    <property type="term" value="P:cholesterol catabolic process"/>
    <property type="evidence" value="ECO:0007669"/>
    <property type="project" value="TreeGrafter"/>
</dbReference>
<gene>
    <name evidence="4" type="ORF">MPL3356_150024</name>
</gene>
<organism evidence="4 5">
    <name type="scientific">Mesorhizobium plurifarium</name>
    <dbReference type="NCBI Taxonomy" id="69974"/>
    <lineage>
        <taxon>Bacteria</taxon>
        <taxon>Pseudomonadati</taxon>
        <taxon>Pseudomonadota</taxon>
        <taxon>Alphaproteobacteria</taxon>
        <taxon>Hyphomicrobiales</taxon>
        <taxon>Phyllobacteriaceae</taxon>
        <taxon>Mesorhizobium</taxon>
    </lineage>
</organism>
<accession>A0A090F352</accession>
<dbReference type="PANTHER" id="PTHR46696:SF4">
    <property type="entry name" value="BIOTIN BIOSYNTHESIS CYTOCHROME P450"/>
    <property type="match status" value="1"/>
</dbReference>
<dbReference type="GO" id="GO:0008395">
    <property type="term" value="F:steroid hydroxylase activity"/>
    <property type="evidence" value="ECO:0007669"/>
    <property type="project" value="TreeGrafter"/>
</dbReference>
<comment type="cofactor">
    <cofactor evidence="1">
        <name>heme</name>
        <dbReference type="ChEBI" id="CHEBI:30413"/>
    </cofactor>
</comment>
<evidence type="ECO:0000313" key="4">
    <source>
        <dbReference type="EMBL" id="CDX13702.1"/>
    </source>
</evidence>
<evidence type="ECO:0000256" key="1">
    <source>
        <dbReference type="ARBA" id="ARBA00001971"/>
    </source>
</evidence>
<dbReference type="Gene3D" id="1.10.630.10">
    <property type="entry name" value="Cytochrome P450"/>
    <property type="match status" value="1"/>
</dbReference>
<dbReference type="GO" id="GO:0036199">
    <property type="term" value="F:cholest-4-en-3-one 26-monooxygenase activity"/>
    <property type="evidence" value="ECO:0007669"/>
    <property type="project" value="TreeGrafter"/>
</dbReference>
<sequence>MGWSGTLLGRAEIYYAAMHGQYPAREEHCANHHWHGVRAGCFNGSIDIYSIHDEMRDQAPVWRSPWGDVFVTRYDLVSACLVNRQLSHVPPNDRNHASDQRSAINEWLMYQEGHAHAAIRQALQQPFVGKGATALEPFVAEAVDLLVSKADLAGVVDVVAAFTRAVPERVIGRLLGVPVEDMPRLRAWSASIRVILDSGFDDAFGPVSNAAEEMSAYFTDLLRDLLARGEMPPLLVGLPPLVDKLGLETAGRNIAFLAFAGHETTVHLIGNMLFHLAHAPSQWASLLADRRLAASAVAETLRLESPVQKICRWPVKPTELAGQPIDKDQLIVLLIGAANRDPEQFPQPQVFDITRHGRQNLAFGRGAHVCIGRTLAEMEGRLLLEAVLRRWRSLEPTIDGAKWMDNSSIRGLERLSLRLS</sequence>
<reference evidence="5" key="1">
    <citation type="submission" date="2014-08" db="EMBL/GenBank/DDBJ databases">
        <authorList>
            <person name="Moulin L."/>
        </authorList>
    </citation>
    <scope>NUCLEOTIDE SEQUENCE [LARGE SCALE GENOMIC DNA]</scope>
</reference>
<dbReference type="GO" id="GO:0020037">
    <property type="term" value="F:heme binding"/>
    <property type="evidence" value="ECO:0007669"/>
    <property type="project" value="InterPro"/>
</dbReference>
<dbReference type="PRINTS" id="PR00385">
    <property type="entry name" value="P450"/>
</dbReference>
<dbReference type="PANTHER" id="PTHR46696">
    <property type="entry name" value="P450, PUTATIVE (EUROFUNG)-RELATED"/>
    <property type="match status" value="1"/>
</dbReference>
<keyword evidence="5" id="KW-1185">Reference proteome</keyword>
<keyword evidence="3 4" id="KW-0560">Oxidoreductase</keyword>
<keyword evidence="3" id="KW-0349">Heme</keyword>
<dbReference type="PRINTS" id="PR00359">
    <property type="entry name" value="BP450"/>
</dbReference>
<evidence type="ECO:0000256" key="3">
    <source>
        <dbReference type="RuleBase" id="RU000461"/>
    </source>
</evidence>
<proteinExistence type="inferred from homology"/>
<keyword evidence="3" id="KW-0408">Iron</keyword>
<dbReference type="InterPro" id="IPR001128">
    <property type="entry name" value="Cyt_P450"/>
</dbReference>
<keyword evidence="3" id="KW-0503">Monooxygenase</keyword>
<dbReference type="EMBL" id="CCMZ01000007">
    <property type="protein sequence ID" value="CDX13702.1"/>
    <property type="molecule type" value="Genomic_DNA"/>
</dbReference>
<dbReference type="InterPro" id="IPR002397">
    <property type="entry name" value="Cyt_P450_B"/>
</dbReference>
<evidence type="ECO:0000313" key="5">
    <source>
        <dbReference type="Proteomes" id="UP000045285"/>
    </source>
</evidence>
<dbReference type="InterPro" id="IPR017972">
    <property type="entry name" value="Cyt_P450_CS"/>
</dbReference>
<dbReference type="Proteomes" id="UP000045285">
    <property type="component" value="Unassembled WGS sequence"/>
</dbReference>
<name>A0A090F352_MESPL</name>
<comment type="similarity">
    <text evidence="2 3">Belongs to the cytochrome P450 family.</text>
</comment>
<dbReference type="SUPFAM" id="SSF48264">
    <property type="entry name" value="Cytochrome P450"/>
    <property type="match status" value="1"/>
</dbReference>
<dbReference type="PROSITE" id="PS00086">
    <property type="entry name" value="CYTOCHROME_P450"/>
    <property type="match status" value="1"/>
</dbReference>
<evidence type="ECO:0000256" key="2">
    <source>
        <dbReference type="ARBA" id="ARBA00010617"/>
    </source>
</evidence>
<dbReference type="GO" id="GO:0005506">
    <property type="term" value="F:iron ion binding"/>
    <property type="evidence" value="ECO:0007669"/>
    <property type="project" value="InterPro"/>
</dbReference>
<protein>
    <submittedName>
        <fullName evidence="4">Putative Biotin biosynthesis cytochrome P450</fullName>
        <ecNumber evidence="4">1.14.-.-</ecNumber>
    </submittedName>
</protein>
<dbReference type="EC" id="1.14.-.-" evidence="4"/>
<dbReference type="Pfam" id="PF00067">
    <property type="entry name" value="p450"/>
    <property type="match status" value="1"/>
</dbReference>
<dbReference type="AlphaFoldDB" id="A0A090F352"/>